<evidence type="ECO:0000313" key="3">
    <source>
        <dbReference type="Proteomes" id="UP000595917"/>
    </source>
</evidence>
<dbReference type="InterPro" id="IPR035490">
    <property type="entry name" value="GlmS/FrlB_SIS"/>
</dbReference>
<dbReference type="Gene3D" id="3.40.50.12570">
    <property type="match status" value="1"/>
</dbReference>
<feature type="domain" description="SIS" evidence="1">
    <location>
        <begin position="9"/>
        <end position="149"/>
    </location>
</feature>
<protein>
    <submittedName>
        <fullName evidence="2">SIS domain-containing protein</fullName>
    </submittedName>
</protein>
<organism evidence="2 3">
    <name type="scientific">Breznakiella homolactica</name>
    <dbReference type="NCBI Taxonomy" id="2798577"/>
    <lineage>
        <taxon>Bacteria</taxon>
        <taxon>Pseudomonadati</taxon>
        <taxon>Spirochaetota</taxon>
        <taxon>Spirochaetia</taxon>
        <taxon>Spirochaetales</taxon>
        <taxon>Breznakiellaceae</taxon>
        <taxon>Breznakiella</taxon>
    </lineage>
</organism>
<dbReference type="KEGG" id="bhc:JFL75_07635"/>
<gene>
    <name evidence="2" type="ORF">JFL75_07635</name>
</gene>
<dbReference type="PANTHER" id="PTHR10937">
    <property type="entry name" value="GLUCOSAMINE--FRUCTOSE-6-PHOSPHATE AMINOTRANSFERASE, ISOMERIZING"/>
    <property type="match status" value="1"/>
</dbReference>
<evidence type="ECO:0000313" key="2">
    <source>
        <dbReference type="EMBL" id="QQO10778.1"/>
    </source>
</evidence>
<dbReference type="InterPro" id="IPR046348">
    <property type="entry name" value="SIS_dom_sf"/>
</dbReference>
<dbReference type="GO" id="GO:0097367">
    <property type="term" value="F:carbohydrate derivative binding"/>
    <property type="evidence" value="ECO:0007669"/>
    <property type="project" value="InterPro"/>
</dbReference>
<accession>A0A7T7XQT2</accession>
<dbReference type="InterPro" id="IPR001347">
    <property type="entry name" value="SIS_dom"/>
</dbReference>
<dbReference type="CDD" id="cd05009">
    <property type="entry name" value="SIS_GlmS_GlmD_2"/>
    <property type="match status" value="1"/>
</dbReference>
<dbReference type="CDD" id="cd05710">
    <property type="entry name" value="SIS_1"/>
    <property type="match status" value="1"/>
</dbReference>
<dbReference type="RefSeq" id="WP_215628083.1">
    <property type="nucleotide sequence ID" value="NZ_CP067089.2"/>
</dbReference>
<dbReference type="GO" id="GO:0006047">
    <property type="term" value="P:UDP-N-acetylglucosamine metabolic process"/>
    <property type="evidence" value="ECO:0007669"/>
    <property type="project" value="TreeGrafter"/>
</dbReference>
<dbReference type="GO" id="GO:0006487">
    <property type="term" value="P:protein N-linked glycosylation"/>
    <property type="evidence" value="ECO:0007669"/>
    <property type="project" value="TreeGrafter"/>
</dbReference>
<dbReference type="InterPro" id="IPR035488">
    <property type="entry name" value="FrlB_SIS"/>
</dbReference>
<name>A0A7T7XQT2_9SPIR</name>
<sequence length="323" mass="35922">MIGEMITKIVEKKNGIGGIQSVAFVACGGSFSTLYPAKYFLDSESKKLRAGHYTANEFVHATPSYIGKNSVVVTISHKGNTPETVEAAKKAQELGAASIALTFEQDSPLSKYGDFVLPYEWGPDADQKNSNVVTVMRIAAEILHQVEGYAHYDEFCQACGKLNAVTGKAKAATAENAKAFARDYKDEKIIYTMGSGTGMSAAYSYAICILMEMQWINSSAIHSGEYFHGPFEITEPDVPFILLKSSGRTRPLDLRALKFLEKYGKKFITLDAQELGLPEIGKNVCEFFDHIFLTVILRQYAEELASIRNHPLSERRYMWKVEY</sequence>
<dbReference type="Proteomes" id="UP000595917">
    <property type="component" value="Chromosome"/>
</dbReference>
<dbReference type="PIRSF" id="PIRSF009290">
    <property type="entry name" value="FrlB"/>
    <property type="match status" value="1"/>
</dbReference>
<dbReference type="SUPFAM" id="SSF53697">
    <property type="entry name" value="SIS domain"/>
    <property type="match status" value="1"/>
</dbReference>
<dbReference type="GO" id="GO:0004360">
    <property type="term" value="F:glutamine-fructose-6-phosphate transaminase (isomerizing) activity"/>
    <property type="evidence" value="ECO:0007669"/>
    <property type="project" value="TreeGrafter"/>
</dbReference>
<dbReference type="EMBL" id="CP067089">
    <property type="protein sequence ID" value="QQO10778.1"/>
    <property type="molecule type" value="Genomic_DNA"/>
</dbReference>
<dbReference type="AlphaFoldDB" id="A0A7T7XQT2"/>
<dbReference type="Gene3D" id="1.10.10.2240">
    <property type="match status" value="1"/>
</dbReference>
<dbReference type="Gene3D" id="3.40.50.10490">
    <property type="entry name" value="Glucose-6-phosphate isomerase like protein, domain 1"/>
    <property type="match status" value="1"/>
</dbReference>
<evidence type="ECO:0000259" key="1">
    <source>
        <dbReference type="PROSITE" id="PS51464"/>
    </source>
</evidence>
<dbReference type="GO" id="GO:0006002">
    <property type="term" value="P:fructose 6-phosphate metabolic process"/>
    <property type="evidence" value="ECO:0007669"/>
    <property type="project" value="TreeGrafter"/>
</dbReference>
<dbReference type="PANTHER" id="PTHR10937:SF14">
    <property type="entry name" value="FRUCTOSELYSINE 6-PHOSPHATE DEGLYCASE"/>
    <property type="match status" value="1"/>
</dbReference>
<reference evidence="2" key="1">
    <citation type="submission" date="2021-01" db="EMBL/GenBank/DDBJ databases">
        <title>Description of Breznakiella homolactica.</title>
        <authorList>
            <person name="Song Y."/>
            <person name="Brune A."/>
        </authorList>
    </citation>
    <scope>NUCLEOTIDE SEQUENCE</scope>
    <source>
        <strain evidence="2">RmG30</strain>
    </source>
</reference>
<dbReference type="PROSITE" id="PS51464">
    <property type="entry name" value="SIS"/>
    <property type="match status" value="1"/>
</dbReference>
<dbReference type="Pfam" id="PF01380">
    <property type="entry name" value="SIS"/>
    <property type="match status" value="1"/>
</dbReference>
<dbReference type="InterPro" id="IPR024713">
    <property type="entry name" value="Fructosamine_deglycase_FrlB"/>
</dbReference>
<proteinExistence type="predicted"/>
<keyword evidence="3" id="KW-1185">Reference proteome</keyword>